<keyword evidence="1" id="KW-0479">Metal-binding</keyword>
<dbReference type="AlphaFoldDB" id="A0A2T0VXJ0"/>
<dbReference type="GO" id="GO:0008270">
    <property type="term" value="F:zinc ion binding"/>
    <property type="evidence" value="ECO:0007669"/>
    <property type="project" value="UniProtKB-KW"/>
</dbReference>
<evidence type="ECO:0000259" key="2">
    <source>
        <dbReference type="PROSITE" id="PS50966"/>
    </source>
</evidence>
<dbReference type="PROSITE" id="PS50966">
    <property type="entry name" value="ZF_SWIM"/>
    <property type="match status" value="1"/>
</dbReference>
<protein>
    <recommendedName>
        <fullName evidence="2">SWIM-type domain-containing protein</fullName>
    </recommendedName>
</protein>
<gene>
    <name evidence="3" type="ORF">CLV80_10834</name>
</gene>
<feature type="domain" description="SWIM-type" evidence="2">
    <location>
        <begin position="55"/>
        <end position="86"/>
    </location>
</feature>
<proteinExistence type="predicted"/>
<reference evidence="3 4" key="1">
    <citation type="submission" date="2018-03" db="EMBL/GenBank/DDBJ databases">
        <title>Genomic Encyclopedia of Archaeal and Bacterial Type Strains, Phase II (KMG-II): from individual species to whole genera.</title>
        <authorList>
            <person name="Goeker M."/>
        </authorList>
    </citation>
    <scope>NUCLEOTIDE SEQUENCE [LARGE SCALE GENOMIC DNA]</scope>
    <source>
        <strain evidence="3 4">DSM 101533</strain>
    </source>
</reference>
<name>A0A2T0VXJ0_9RHOB</name>
<sequence>MTLSEMIAVHDENALAALANVGIVRRAKRDFEAGKATVEARDDTQATVTADGKSVTVPATGLNAATCDCPSTGVCRHIILAACALRADTPAPAVKSAPDDLHALTEEDLRKFAGADWDKAINLARISTAAKIDADGANLTVHLPDLEFPVVFLAGQGLSGAVFKGAKSAKRRVTTAAALVARQQGGAQALDQITHDDAQSAFLSAEFLAQVQTAITAAVTGVFGGGSVIAEDTLFDLSISARAQSAPRLTSLLRVLVHHARLARAHHFDFRDDRFLADAALTYALAKALEKHPEDTQLTGTLRRTYRDSDSFDLIMLGAVRWNAASGARGLRLYGFAPDQNAWYTTSQARGAGMDPGFAPENAYFGPLWGAATAKDITGTQVTLRQARISSDQQISWDQASAAPTNAPDVIAQLNNAGAVFANWDDAQDDIAKRSPAGLRRMGSAVPILLAPIDIGTANFEDINQQYQLPIADQTRASWNLTLSAKQHKTVAWLQDNKANIRLLFCEATVVDLRLRLTPVSVMIGQHMINLSLDTLPDAKSTLGNRARSFLKSKISSGSTLAQASLSAIEQLGNAVFDATAEVMRFGQSNTLMALADQAETLQLALLAQALRDLSQTPDANQAMRVSYLASEIMRS</sequence>
<comment type="caution">
    <text evidence="3">The sequence shown here is derived from an EMBL/GenBank/DDBJ whole genome shotgun (WGS) entry which is preliminary data.</text>
</comment>
<keyword evidence="4" id="KW-1185">Reference proteome</keyword>
<evidence type="ECO:0000256" key="1">
    <source>
        <dbReference type="PROSITE-ProRule" id="PRU00325"/>
    </source>
</evidence>
<organism evidence="3 4">
    <name type="scientific">Yoonia maritima</name>
    <dbReference type="NCBI Taxonomy" id="1435347"/>
    <lineage>
        <taxon>Bacteria</taxon>
        <taxon>Pseudomonadati</taxon>
        <taxon>Pseudomonadota</taxon>
        <taxon>Alphaproteobacteria</taxon>
        <taxon>Rhodobacterales</taxon>
        <taxon>Paracoccaceae</taxon>
        <taxon>Yoonia</taxon>
    </lineage>
</organism>
<accession>A0A2T0VXJ0</accession>
<dbReference type="EMBL" id="PVTP01000008">
    <property type="protein sequence ID" value="PRY76570.1"/>
    <property type="molecule type" value="Genomic_DNA"/>
</dbReference>
<dbReference type="OrthoDB" id="242553at2"/>
<keyword evidence="1" id="KW-0863">Zinc-finger</keyword>
<evidence type="ECO:0000313" key="3">
    <source>
        <dbReference type="EMBL" id="PRY76570.1"/>
    </source>
</evidence>
<dbReference type="Proteomes" id="UP000238007">
    <property type="component" value="Unassembled WGS sequence"/>
</dbReference>
<evidence type="ECO:0000313" key="4">
    <source>
        <dbReference type="Proteomes" id="UP000238007"/>
    </source>
</evidence>
<dbReference type="InterPro" id="IPR007527">
    <property type="entry name" value="Znf_SWIM"/>
</dbReference>
<dbReference type="RefSeq" id="WP_106358221.1">
    <property type="nucleotide sequence ID" value="NZ_PVTP01000008.1"/>
</dbReference>
<keyword evidence="1" id="KW-0862">Zinc</keyword>